<dbReference type="GO" id="GO:0008270">
    <property type="term" value="F:zinc ion binding"/>
    <property type="evidence" value="ECO:0007669"/>
    <property type="project" value="InterPro"/>
</dbReference>
<dbReference type="GO" id="GO:0042277">
    <property type="term" value="F:peptide binding"/>
    <property type="evidence" value="ECO:0007669"/>
    <property type="project" value="TreeGrafter"/>
</dbReference>
<sequence>MPKGGSSIDAFAYSYEEEPRKKGIHFGPFPLFLLVVVILASLATIITLSVLFANQAAELEGLKKNATAGTTPATSGPSVDTTASPGSTVSGQTPAPDATTARPPSTVLPPGSTTNSSSAVDWPNYRLPGNIDTVSYDVWLKINLPFDENSAIGDGSKDFTTEGIVTIEFIVKEPLRVVILHSWNLTIAEDDVVILNVADKNLVQTFQFDEQRHLLKILLTEDLHPADKPHQLTITFNGKIMDDNQGLYRSSYTVNGTKRYLATSQFEAYKLRRVFPCFDEPLYRATFNMALEYDNRFNGTYFITKEKSRTDSAETDASGIRWRTTVFEPTVRMAPYALAFLISDFARESIDSEQLEFGGISRPDAIGDTEFATKVGRNMTLFLGSPEFLNEPYTNHNKKMDQLAAPDFDSGAMENWGLIIYRERLMLYRPGSSSAEDKKEVGRVVAHELAHQWFGNILTCQWWSEIFLNEGFAAFMEFPVTMHARPDWDLDKLFTISETRVAYDADSYPTSHPLWNPNVTSRVQIDNMFSRITYQKGASVYRMIEAVMGTDNFYAALRAYFQTNKGKGSVTPPDLFEAFTNQMNGRINITQRFDKWFTTNGFPLVSMAQGSNKNKYTVSQRRFMLGNVNASSGQMDRTWQVPFHYQTKDRSGNLVSNLGQEGYASEGSWLAGPTRSIDVGEHEWILANVGHKGFYRVNYTAENWMALINQLKTNHEVIDMLSRNQLVDDSFTLARIGQMDYSVPISMTQYLGSEYEYPPWSTALEHFNYINRMLGGNEESLKNFVLNLLNPRYNENLWNTDAVWIDEVRELYVNLTMNIAFVENSCFYGSLLCLTTASSKFAEFKKDSDDPEYKINPHLKDQIYCYGMRAGNAADFDFLQAQYEAESVHNAKLSILKGMACSNDSELIGRYLDMSLQEDVVRPQDLNYIFRYVSKFPANNLQGWNFFKVHWDDIPEGFRDNIIVDVAGKFNTQEQYNDVQSLFNEKGGDSSDFSEKDAFKQALNRIASNIEWVTKYSDSILTAIAGLDWNSATGSTSSQSTATSSSIDERDKSNPADSAFEHSGKRLIRLENLLKDHLSVKSM</sequence>
<evidence type="ECO:0000259" key="19">
    <source>
        <dbReference type="Pfam" id="PF11838"/>
    </source>
</evidence>
<keyword evidence="11" id="KW-1015">Disulfide bond</keyword>
<dbReference type="InterPro" id="IPR001930">
    <property type="entry name" value="Peptidase_M1"/>
</dbReference>
<evidence type="ECO:0000256" key="15">
    <source>
        <dbReference type="PIRSR" id="PIRSR634016-4"/>
    </source>
</evidence>
<dbReference type="OrthoDB" id="10031169at2759"/>
<keyword evidence="9" id="KW-0482">Metalloprotease</keyword>
<comment type="subcellular location">
    <subcellularLocation>
        <location evidence="1">Cell membrane</location>
    </subcellularLocation>
</comment>
<evidence type="ECO:0000259" key="18">
    <source>
        <dbReference type="Pfam" id="PF01433"/>
    </source>
</evidence>
<comment type="cofactor">
    <cofactor evidence="14">
        <name>Zn(2+)</name>
        <dbReference type="ChEBI" id="CHEBI:29105"/>
    </cofactor>
    <text evidence="14">Binds 1 zinc ion per subunit.</text>
</comment>
<keyword evidence="4" id="KW-1003">Cell membrane</keyword>
<dbReference type="InterPro" id="IPR050344">
    <property type="entry name" value="Peptidase_M1_aminopeptidases"/>
</dbReference>
<dbReference type="Gene3D" id="2.60.40.1910">
    <property type="match status" value="1"/>
</dbReference>
<dbReference type="GO" id="GO:0006508">
    <property type="term" value="P:proteolysis"/>
    <property type="evidence" value="ECO:0007669"/>
    <property type="project" value="UniProtKB-KW"/>
</dbReference>
<accession>A0A1D1VLJ7</accession>
<dbReference type="Gene3D" id="2.60.40.1730">
    <property type="entry name" value="tricorn interacting facor f3 domain"/>
    <property type="match status" value="1"/>
</dbReference>
<evidence type="ECO:0000256" key="2">
    <source>
        <dbReference type="ARBA" id="ARBA00010136"/>
    </source>
</evidence>
<evidence type="ECO:0000256" key="16">
    <source>
        <dbReference type="SAM" id="MobiDB-lite"/>
    </source>
</evidence>
<keyword evidence="17" id="KW-0812">Transmembrane</keyword>
<dbReference type="GO" id="GO:0043171">
    <property type="term" value="P:peptide catabolic process"/>
    <property type="evidence" value="ECO:0007669"/>
    <property type="project" value="TreeGrafter"/>
</dbReference>
<keyword evidence="6 14" id="KW-0479">Metal-binding</keyword>
<feature type="compositionally biased region" description="Basic and acidic residues" evidence="16">
    <location>
        <begin position="1047"/>
        <end position="1060"/>
    </location>
</feature>
<feature type="compositionally biased region" description="Polar residues" evidence="16">
    <location>
        <begin position="79"/>
        <end position="92"/>
    </location>
</feature>
<feature type="binding site" evidence="14">
    <location>
        <position position="447"/>
    </location>
    <ligand>
        <name>Zn(2+)</name>
        <dbReference type="ChEBI" id="CHEBI:29105"/>
        <note>catalytic</note>
    </ligand>
</feature>
<evidence type="ECO:0000259" key="20">
    <source>
        <dbReference type="Pfam" id="PF17900"/>
    </source>
</evidence>
<evidence type="ECO:0000256" key="14">
    <source>
        <dbReference type="PIRSR" id="PIRSR634016-3"/>
    </source>
</evidence>
<feature type="domain" description="Peptidase M1 membrane alanine aminopeptidase" evidence="18">
    <location>
        <begin position="397"/>
        <end position="596"/>
    </location>
</feature>
<feature type="transmembrane region" description="Helical" evidence="17">
    <location>
        <begin position="29"/>
        <end position="53"/>
    </location>
</feature>
<dbReference type="STRING" id="947166.A0A1D1VLJ7"/>
<dbReference type="InterPro" id="IPR042097">
    <property type="entry name" value="Aminopeptidase_N-like_N_sf"/>
</dbReference>
<evidence type="ECO:0000256" key="4">
    <source>
        <dbReference type="ARBA" id="ARBA00022475"/>
    </source>
</evidence>
<evidence type="ECO:0000256" key="8">
    <source>
        <dbReference type="ARBA" id="ARBA00022833"/>
    </source>
</evidence>
<name>A0A1D1VLJ7_RAMVA</name>
<dbReference type="FunFam" id="1.25.50.20:FF:000001">
    <property type="entry name" value="Aminopeptidase"/>
    <property type="match status" value="1"/>
</dbReference>
<keyword evidence="22" id="KW-1185">Reference proteome</keyword>
<feature type="compositionally biased region" description="Low complexity" evidence="16">
    <location>
        <begin position="1032"/>
        <end position="1046"/>
    </location>
</feature>
<feature type="domain" description="ERAP1-like C-terminal" evidence="19">
    <location>
        <begin position="684"/>
        <end position="1007"/>
    </location>
</feature>
<evidence type="ECO:0000256" key="1">
    <source>
        <dbReference type="ARBA" id="ARBA00004236"/>
    </source>
</evidence>
<evidence type="ECO:0000256" key="17">
    <source>
        <dbReference type="SAM" id="Phobius"/>
    </source>
</evidence>
<dbReference type="InterPro" id="IPR027268">
    <property type="entry name" value="Peptidase_M4/M1_CTD_sf"/>
</dbReference>
<dbReference type="Pfam" id="PF17900">
    <property type="entry name" value="Peptidase_M1_N"/>
    <property type="match status" value="1"/>
</dbReference>
<feature type="compositionally biased region" description="Low complexity" evidence="16">
    <location>
        <begin position="93"/>
        <end position="105"/>
    </location>
</feature>
<dbReference type="PRINTS" id="PR00756">
    <property type="entry name" value="ALADIPTASE"/>
</dbReference>
<feature type="compositionally biased region" description="Low complexity" evidence="16">
    <location>
        <begin position="67"/>
        <end position="78"/>
    </location>
</feature>
<dbReference type="AlphaFoldDB" id="A0A1D1VLJ7"/>
<dbReference type="InterPro" id="IPR014782">
    <property type="entry name" value="Peptidase_M1_dom"/>
</dbReference>
<keyword evidence="8 14" id="KW-0862">Zinc</keyword>
<dbReference type="EMBL" id="BDGG01000005">
    <property type="protein sequence ID" value="GAU99348.1"/>
    <property type="molecule type" value="Genomic_DNA"/>
</dbReference>
<feature type="active site" description="Proton acceptor" evidence="13">
    <location>
        <position position="448"/>
    </location>
</feature>
<evidence type="ECO:0000256" key="10">
    <source>
        <dbReference type="ARBA" id="ARBA00023136"/>
    </source>
</evidence>
<feature type="binding site" evidence="14">
    <location>
        <position position="451"/>
    </location>
    <ligand>
        <name>Zn(2+)</name>
        <dbReference type="ChEBI" id="CHEBI:29105"/>
        <note>catalytic</note>
    </ligand>
</feature>
<evidence type="ECO:0008006" key="23">
    <source>
        <dbReference type="Google" id="ProtNLM"/>
    </source>
</evidence>
<evidence type="ECO:0000256" key="13">
    <source>
        <dbReference type="PIRSR" id="PIRSR634016-1"/>
    </source>
</evidence>
<gene>
    <name evidence="21" type="primary">RvY_10367</name>
    <name evidence="21" type="synonym">RvY_10367.1</name>
    <name evidence="21" type="ORF">RvY_10367-1</name>
</gene>
<keyword evidence="10 17" id="KW-0472">Membrane</keyword>
<dbReference type="CDD" id="cd09601">
    <property type="entry name" value="M1_APN-Q_like"/>
    <property type="match status" value="1"/>
</dbReference>
<dbReference type="Pfam" id="PF11838">
    <property type="entry name" value="ERAP1_C"/>
    <property type="match status" value="1"/>
</dbReference>
<dbReference type="GO" id="GO:0070006">
    <property type="term" value="F:metalloaminopeptidase activity"/>
    <property type="evidence" value="ECO:0007669"/>
    <property type="project" value="TreeGrafter"/>
</dbReference>
<feature type="region of interest" description="Disordered" evidence="16">
    <location>
        <begin position="1032"/>
        <end position="1060"/>
    </location>
</feature>
<dbReference type="InterPro" id="IPR024571">
    <property type="entry name" value="ERAP1-like_C_dom"/>
</dbReference>
<feature type="region of interest" description="Disordered" evidence="16">
    <location>
        <begin position="67"/>
        <end position="119"/>
    </location>
</feature>
<organism evidence="21 22">
    <name type="scientific">Ramazzottius varieornatus</name>
    <name type="common">Water bear</name>
    <name type="synonym">Tardigrade</name>
    <dbReference type="NCBI Taxonomy" id="947166"/>
    <lineage>
        <taxon>Eukaryota</taxon>
        <taxon>Metazoa</taxon>
        <taxon>Ecdysozoa</taxon>
        <taxon>Tardigrada</taxon>
        <taxon>Eutardigrada</taxon>
        <taxon>Parachela</taxon>
        <taxon>Hypsibioidea</taxon>
        <taxon>Ramazzottiidae</taxon>
        <taxon>Ramazzottius</taxon>
    </lineage>
</organism>
<evidence type="ECO:0000313" key="21">
    <source>
        <dbReference type="EMBL" id="GAU99348.1"/>
    </source>
</evidence>
<dbReference type="Proteomes" id="UP000186922">
    <property type="component" value="Unassembled WGS sequence"/>
</dbReference>
<comment type="caution">
    <text evidence="21">The sequence shown here is derived from an EMBL/GenBank/DDBJ whole genome shotgun (WGS) entry which is preliminary data.</text>
</comment>
<dbReference type="GO" id="GO:0005886">
    <property type="term" value="C:plasma membrane"/>
    <property type="evidence" value="ECO:0007669"/>
    <property type="project" value="UniProtKB-SubCell"/>
</dbReference>
<evidence type="ECO:0000256" key="12">
    <source>
        <dbReference type="ARBA" id="ARBA00023180"/>
    </source>
</evidence>
<keyword evidence="5" id="KW-0645">Protease</keyword>
<dbReference type="PANTHER" id="PTHR11533">
    <property type="entry name" value="PROTEASE M1 ZINC METALLOPROTEASE"/>
    <property type="match status" value="1"/>
</dbReference>
<evidence type="ECO:0000313" key="22">
    <source>
        <dbReference type="Proteomes" id="UP000186922"/>
    </source>
</evidence>
<protein>
    <recommendedName>
        <fullName evidence="23">Aminopeptidase</fullName>
    </recommendedName>
</protein>
<dbReference type="InterPro" id="IPR045357">
    <property type="entry name" value="Aminopeptidase_N-like_N"/>
</dbReference>
<feature type="binding site" evidence="14">
    <location>
        <position position="470"/>
    </location>
    <ligand>
        <name>Zn(2+)</name>
        <dbReference type="ChEBI" id="CHEBI:29105"/>
        <note>catalytic</note>
    </ligand>
</feature>
<dbReference type="FunFam" id="1.10.390.10:FF:000013">
    <property type="entry name" value="Aminopeptidase N"/>
    <property type="match status" value="1"/>
</dbReference>
<feature type="site" description="Transition state stabilizer" evidence="15">
    <location>
        <position position="534"/>
    </location>
</feature>
<evidence type="ECO:0000256" key="9">
    <source>
        <dbReference type="ARBA" id="ARBA00023049"/>
    </source>
</evidence>
<dbReference type="InterPro" id="IPR034016">
    <property type="entry name" value="M1_APN-typ"/>
</dbReference>
<evidence type="ECO:0000256" key="5">
    <source>
        <dbReference type="ARBA" id="ARBA00022670"/>
    </source>
</evidence>
<dbReference type="SUPFAM" id="SSF63737">
    <property type="entry name" value="Leukotriene A4 hydrolase N-terminal domain"/>
    <property type="match status" value="1"/>
</dbReference>
<dbReference type="GO" id="GO:0005737">
    <property type="term" value="C:cytoplasm"/>
    <property type="evidence" value="ECO:0007669"/>
    <property type="project" value="TreeGrafter"/>
</dbReference>
<dbReference type="GO" id="GO:0005615">
    <property type="term" value="C:extracellular space"/>
    <property type="evidence" value="ECO:0007669"/>
    <property type="project" value="TreeGrafter"/>
</dbReference>
<reference evidence="21 22" key="1">
    <citation type="journal article" date="2016" name="Nat. Commun.">
        <title>Extremotolerant tardigrade genome and improved radiotolerance of human cultured cells by tardigrade-unique protein.</title>
        <authorList>
            <person name="Hashimoto T."/>
            <person name="Horikawa D.D."/>
            <person name="Saito Y."/>
            <person name="Kuwahara H."/>
            <person name="Kozuka-Hata H."/>
            <person name="Shin-I T."/>
            <person name="Minakuchi Y."/>
            <person name="Ohishi K."/>
            <person name="Motoyama A."/>
            <person name="Aizu T."/>
            <person name="Enomoto A."/>
            <person name="Kondo K."/>
            <person name="Tanaka S."/>
            <person name="Hara Y."/>
            <person name="Koshikawa S."/>
            <person name="Sagara H."/>
            <person name="Miura T."/>
            <person name="Yokobori S."/>
            <person name="Miyagawa K."/>
            <person name="Suzuki Y."/>
            <person name="Kubo T."/>
            <person name="Oyama M."/>
            <person name="Kohara Y."/>
            <person name="Fujiyama A."/>
            <person name="Arakawa K."/>
            <person name="Katayama T."/>
            <person name="Toyoda A."/>
            <person name="Kunieda T."/>
        </authorList>
    </citation>
    <scope>NUCLEOTIDE SEQUENCE [LARGE SCALE GENOMIC DNA]</scope>
    <source>
        <strain evidence="21 22">YOKOZUNA-1</strain>
    </source>
</reference>
<dbReference type="PANTHER" id="PTHR11533:SF294">
    <property type="entry name" value="THYROTROPIN-RELEASING HORMONE-DEGRADING ECTOENZYME"/>
    <property type="match status" value="1"/>
</dbReference>
<keyword evidence="12" id="KW-0325">Glycoprotein</keyword>
<keyword evidence="3" id="KW-0031">Aminopeptidase</keyword>
<dbReference type="Pfam" id="PF01433">
    <property type="entry name" value="Peptidase_M1"/>
    <property type="match status" value="1"/>
</dbReference>
<feature type="domain" description="Aminopeptidase N-like N-terminal" evidence="20">
    <location>
        <begin position="134"/>
        <end position="336"/>
    </location>
</feature>
<evidence type="ECO:0000256" key="6">
    <source>
        <dbReference type="ARBA" id="ARBA00022723"/>
    </source>
</evidence>
<keyword evidence="17" id="KW-1133">Transmembrane helix</keyword>
<dbReference type="SUPFAM" id="SSF55486">
    <property type="entry name" value="Metalloproteases ('zincins'), catalytic domain"/>
    <property type="match status" value="1"/>
</dbReference>
<dbReference type="Gene3D" id="1.10.390.10">
    <property type="entry name" value="Neutral Protease Domain 2"/>
    <property type="match status" value="1"/>
</dbReference>
<evidence type="ECO:0000256" key="3">
    <source>
        <dbReference type="ARBA" id="ARBA00022438"/>
    </source>
</evidence>
<evidence type="ECO:0000256" key="7">
    <source>
        <dbReference type="ARBA" id="ARBA00022801"/>
    </source>
</evidence>
<evidence type="ECO:0000256" key="11">
    <source>
        <dbReference type="ARBA" id="ARBA00023157"/>
    </source>
</evidence>
<dbReference type="Gene3D" id="1.25.50.20">
    <property type="match status" value="1"/>
</dbReference>
<keyword evidence="7" id="KW-0378">Hydrolase</keyword>
<comment type="similarity">
    <text evidence="2">Belongs to the peptidase M1 family.</text>
</comment>
<proteinExistence type="inferred from homology"/>